<sequence>MPWIPETFARFKLVAFFSDAPAHDSLVGDQGLCATGPLSAAHNSDCDDKGCFCADRQFMSDKTEKCATWMNVRKEPLQVYNGVMVFYGNECGFQPMLKEVLSQSIVYPAVTTESATATGIGSPTVTPTDSPSEAEPSDSDSGHAVKEV</sequence>
<evidence type="ECO:0000256" key="1">
    <source>
        <dbReference type="SAM" id="MobiDB-lite"/>
    </source>
</evidence>
<dbReference type="AlphaFoldDB" id="A0AAV9GR67"/>
<name>A0AAV9GR67_9PEZI</name>
<evidence type="ECO:0000313" key="2">
    <source>
        <dbReference type="EMBL" id="KAK4450722.1"/>
    </source>
</evidence>
<comment type="caution">
    <text evidence="2">The sequence shown here is derived from an EMBL/GenBank/DDBJ whole genome shotgun (WGS) entry which is preliminary data.</text>
</comment>
<protein>
    <recommendedName>
        <fullName evidence="4">Extracellular membrane protein CFEM domain-containing protein</fullName>
    </recommendedName>
</protein>
<proteinExistence type="predicted"/>
<reference evidence="2" key="1">
    <citation type="journal article" date="2023" name="Mol. Phylogenet. Evol.">
        <title>Genome-scale phylogeny and comparative genomics of the fungal order Sordariales.</title>
        <authorList>
            <person name="Hensen N."/>
            <person name="Bonometti L."/>
            <person name="Westerberg I."/>
            <person name="Brannstrom I.O."/>
            <person name="Guillou S."/>
            <person name="Cros-Aarteil S."/>
            <person name="Calhoun S."/>
            <person name="Haridas S."/>
            <person name="Kuo A."/>
            <person name="Mondo S."/>
            <person name="Pangilinan J."/>
            <person name="Riley R."/>
            <person name="LaButti K."/>
            <person name="Andreopoulos B."/>
            <person name="Lipzen A."/>
            <person name="Chen C."/>
            <person name="Yan M."/>
            <person name="Daum C."/>
            <person name="Ng V."/>
            <person name="Clum A."/>
            <person name="Steindorff A."/>
            <person name="Ohm R.A."/>
            <person name="Martin F."/>
            <person name="Silar P."/>
            <person name="Natvig D.O."/>
            <person name="Lalanne C."/>
            <person name="Gautier V."/>
            <person name="Ament-Velasquez S.L."/>
            <person name="Kruys A."/>
            <person name="Hutchinson M.I."/>
            <person name="Powell A.J."/>
            <person name="Barry K."/>
            <person name="Miller A.N."/>
            <person name="Grigoriev I.V."/>
            <person name="Debuchy R."/>
            <person name="Gladieux P."/>
            <person name="Hiltunen Thoren M."/>
            <person name="Johannesson H."/>
        </authorList>
    </citation>
    <scope>NUCLEOTIDE SEQUENCE</scope>
    <source>
        <strain evidence="2">PSN243</strain>
    </source>
</reference>
<keyword evidence="3" id="KW-1185">Reference proteome</keyword>
<gene>
    <name evidence="2" type="ORF">QBC34DRAFT_378994</name>
</gene>
<dbReference type="Proteomes" id="UP001321760">
    <property type="component" value="Unassembled WGS sequence"/>
</dbReference>
<evidence type="ECO:0008006" key="4">
    <source>
        <dbReference type="Google" id="ProtNLM"/>
    </source>
</evidence>
<dbReference type="EMBL" id="MU865931">
    <property type="protein sequence ID" value="KAK4450722.1"/>
    <property type="molecule type" value="Genomic_DNA"/>
</dbReference>
<feature type="region of interest" description="Disordered" evidence="1">
    <location>
        <begin position="117"/>
        <end position="148"/>
    </location>
</feature>
<reference evidence="2" key="2">
    <citation type="submission" date="2023-05" db="EMBL/GenBank/DDBJ databases">
        <authorList>
            <consortium name="Lawrence Berkeley National Laboratory"/>
            <person name="Steindorff A."/>
            <person name="Hensen N."/>
            <person name="Bonometti L."/>
            <person name="Westerberg I."/>
            <person name="Brannstrom I.O."/>
            <person name="Guillou S."/>
            <person name="Cros-Aarteil S."/>
            <person name="Calhoun S."/>
            <person name="Haridas S."/>
            <person name="Kuo A."/>
            <person name="Mondo S."/>
            <person name="Pangilinan J."/>
            <person name="Riley R."/>
            <person name="Labutti K."/>
            <person name="Andreopoulos B."/>
            <person name="Lipzen A."/>
            <person name="Chen C."/>
            <person name="Yanf M."/>
            <person name="Daum C."/>
            <person name="Ng V."/>
            <person name="Clum A."/>
            <person name="Ohm R."/>
            <person name="Martin F."/>
            <person name="Silar P."/>
            <person name="Natvig D."/>
            <person name="Lalanne C."/>
            <person name="Gautier V."/>
            <person name="Ament-Velasquez S.L."/>
            <person name="Kruys A."/>
            <person name="Hutchinson M.I."/>
            <person name="Powell A.J."/>
            <person name="Barry K."/>
            <person name="Miller A.N."/>
            <person name="Grigoriev I.V."/>
            <person name="Debuchy R."/>
            <person name="Gladieux P."/>
            <person name="Thoren M.H."/>
            <person name="Johannesson H."/>
        </authorList>
    </citation>
    <scope>NUCLEOTIDE SEQUENCE</scope>
    <source>
        <strain evidence="2">PSN243</strain>
    </source>
</reference>
<evidence type="ECO:0000313" key="3">
    <source>
        <dbReference type="Proteomes" id="UP001321760"/>
    </source>
</evidence>
<organism evidence="2 3">
    <name type="scientific">Podospora aff. communis PSN243</name>
    <dbReference type="NCBI Taxonomy" id="3040156"/>
    <lineage>
        <taxon>Eukaryota</taxon>
        <taxon>Fungi</taxon>
        <taxon>Dikarya</taxon>
        <taxon>Ascomycota</taxon>
        <taxon>Pezizomycotina</taxon>
        <taxon>Sordariomycetes</taxon>
        <taxon>Sordariomycetidae</taxon>
        <taxon>Sordariales</taxon>
        <taxon>Podosporaceae</taxon>
        <taxon>Podospora</taxon>
    </lineage>
</organism>
<accession>A0AAV9GR67</accession>